<name>D6WPC4_TRICA</name>
<evidence type="ECO:0000313" key="6">
    <source>
        <dbReference type="EMBL" id="EFA07578.1"/>
    </source>
</evidence>
<dbReference type="FunCoup" id="D6WPC4">
    <property type="interactions" value="162"/>
</dbReference>
<protein>
    <submittedName>
        <fullName evidence="6">Protein NPC2 homolog-like Protein</fullName>
    </submittedName>
</protein>
<evidence type="ECO:0000313" key="7">
    <source>
        <dbReference type="Proteomes" id="UP000007266"/>
    </source>
</evidence>
<dbReference type="eggNOG" id="KOG4063">
    <property type="taxonomic scope" value="Eukaryota"/>
</dbReference>
<dbReference type="PANTHER" id="PTHR11306:SF68">
    <property type="entry name" value="NPC INTRACELLULAR CHOLESTEROL TRANSPORTER 2"/>
    <property type="match status" value="1"/>
</dbReference>
<dbReference type="KEGG" id="tca:656806"/>
<evidence type="ECO:0000256" key="2">
    <source>
        <dbReference type="ARBA" id="ARBA00006370"/>
    </source>
</evidence>
<dbReference type="InterPro" id="IPR039670">
    <property type="entry name" value="NPC2-like"/>
</dbReference>
<dbReference type="Pfam" id="PF02221">
    <property type="entry name" value="E1_DerP2_DerF2"/>
    <property type="match status" value="1"/>
</dbReference>
<reference evidence="6 7" key="1">
    <citation type="journal article" date="2008" name="Nature">
        <title>The genome of the model beetle and pest Tribolium castaneum.</title>
        <authorList>
            <consortium name="Tribolium Genome Sequencing Consortium"/>
            <person name="Richards S."/>
            <person name="Gibbs R.A."/>
            <person name="Weinstock G.M."/>
            <person name="Brown S.J."/>
            <person name="Denell R."/>
            <person name="Beeman R.W."/>
            <person name="Gibbs R."/>
            <person name="Beeman R.W."/>
            <person name="Brown S.J."/>
            <person name="Bucher G."/>
            <person name="Friedrich M."/>
            <person name="Grimmelikhuijzen C.J."/>
            <person name="Klingler M."/>
            <person name="Lorenzen M."/>
            <person name="Richards S."/>
            <person name="Roth S."/>
            <person name="Schroder R."/>
            <person name="Tautz D."/>
            <person name="Zdobnov E.M."/>
            <person name="Muzny D."/>
            <person name="Gibbs R.A."/>
            <person name="Weinstock G.M."/>
            <person name="Attaway T."/>
            <person name="Bell S."/>
            <person name="Buhay C.J."/>
            <person name="Chandrabose M.N."/>
            <person name="Chavez D."/>
            <person name="Clerk-Blankenburg K.P."/>
            <person name="Cree A."/>
            <person name="Dao M."/>
            <person name="Davis C."/>
            <person name="Chacko J."/>
            <person name="Dinh H."/>
            <person name="Dugan-Rocha S."/>
            <person name="Fowler G."/>
            <person name="Garner T.T."/>
            <person name="Garnes J."/>
            <person name="Gnirke A."/>
            <person name="Hawes A."/>
            <person name="Hernandez J."/>
            <person name="Hines S."/>
            <person name="Holder M."/>
            <person name="Hume J."/>
            <person name="Jhangiani S.N."/>
            <person name="Joshi V."/>
            <person name="Khan Z.M."/>
            <person name="Jackson L."/>
            <person name="Kovar C."/>
            <person name="Kowis A."/>
            <person name="Lee S."/>
            <person name="Lewis L.R."/>
            <person name="Margolis J."/>
            <person name="Morgan M."/>
            <person name="Nazareth L.V."/>
            <person name="Nguyen N."/>
            <person name="Okwuonu G."/>
            <person name="Parker D."/>
            <person name="Richards S."/>
            <person name="Ruiz S.J."/>
            <person name="Santibanez J."/>
            <person name="Savard J."/>
            <person name="Scherer S.E."/>
            <person name="Schneider B."/>
            <person name="Sodergren E."/>
            <person name="Tautz D."/>
            <person name="Vattahil S."/>
            <person name="Villasana D."/>
            <person name="White C.S."/>
            <person name="Wright R."/>
            <person name="Park Y."/>
            <person name="Beeman R.W."/>
            <person name="Lord J."/>
            <person name="Oppert B."/>
            <person name="Lorenzen M."/>
            <person name="Brown S."/>
            <person name="Wang L."/>
            <person name="Savard J."/>
            <person name="Tautz D."/>
            <person name="Richards S."/>
            <person name="Weinstock G."/>
            <person name="Gibbs R.A."/>
            <person name="Liu Y."/>
            <person name="Worley K."/>
            <person name="Weinstock G."/>
            <person name="Elsik C.G."/>
            <person name="Reese J.T."/>
            <person name="Elhaik E."/>
            <person name="Landan G."/>
            <person name="Graur D."/>
            <person name="Arensburger P."/>
            <person name="Atkinson P."/>
            <person name="Beeman R.W."/>
            <person name="Beidler J."/>
            <person name="Brown S.J."/>
            <person name="Demuth J.P."/>
            <person name="Drury D.W."/>
            <person name="Du Y.Z."/>
            <person name="Fujiwara H."/>
            <person name="Lorenzen M."/>
            <person name="Maselli V."/>
            <person name="Osanai M."/>
            <person name="Park Y."/>
            <person name="Robertson H.M."/>
            <person name="Tu Z."/>
            <person name="Wang J.J."/>
            <person name="Wang S."/>
            <person name="Richards S."/>
            <person name="Song H."/>
            <person name="Zhang L."/>
            <person name="Sodergren E."/>
            <person name="Werner D."/>
            <person name="Stanke M."/>
            <person name="Morgenstern B."/>
            <person name="Solovyev V."/>
            <person name="Kosarev P."/>
            <person name="Brown G."/>
            <person name="Chen H.C."/>
            <person name="Ermolaeva O."/>
            <person name="Hlavina W."/>
            <person name="Kapustin Y."/>
            <person name="Kiryutin B."/>
            <person name="Kitts P."/>
            <person name="Maglott D."/>
            <person name="Pruitt K."/>
            <person name="Sapojnikov V."/>
            <person name="Souvorov A."/>
            <person name="Mackey A.J."/>
            <person name="Waterhouse R.M."/>
            <person name="Wyder S."/>
            <person name="Zdobnov E.M."/>
            <person name="Zdobnov E.M."/>
            <person name="Wyder S."/>
            <person name="Kriventseva E.V."/>
            <person name="Kadowaki T."/>
            <person name="Bork P."/>
            <person name="Aranda M."/>
            <person name="Bao R."/>
            <person name="Beermann A."/>
            <person name="Berns N."/>
            <person name="Bolognesi R."/>
            <person name="Bonneton F."/>
            <person name="Bopp D."/>
            <person name="Brown S.J."/>
            <person name="Bucher G."/>
            <person name="Butts T."/>
            <person name="Chaumot A."/>
            <person name="Denell R.E."/>
            <person name="Ferrier D.E."/>
            <person name="Friedrich M."/>
            <person name="Gordon C.M."/>
            <person name="Jindra M."/>
            <person name="Klingler M."/>
            <person name="Lan Q."/>
            <person name="Lattorff H.M."/>
            <person name="Laudet V."/>
            <person name="von Levetsow C."/>
            <person name="Liu Z."/>
            <person name="Lutz R."/>
            <person name="Lynch J.A."/>
            <person name="da Fonseca R.N."/>
            <person name="Posnien N."/>
            <person name="Reuter R."/>
            <person name="Roth S."/>
            <person name="Savard J."/>
            <person name="Schinko J.B."/>
            <person name="Schmitt C."/>
            <person name="Schoppmeier M."/>
            <person name="Schroder R."/>
            <person name="Shippy T.D."/>
            <person name="Simonnet F."/>
            <person name="Marques-Souza H."/>
            <person name="Tautz D."/>
            <person name="Tomoyasu Y."/>
            <person name="Trauner J."/>
            <person name="Van der Zee M."/>
            <person name="Vervoort M."/>
            <person name="Wittkopp N."/>
            <person name="Wimmer E.A."/>
            <person name="Yang X."/>
            <person name="Jones A.K."/>
            <person name="Sattelle D.B."/>
            <person name="Ebert P.R."/>
            <person name="Nelson D."/>
            <person name="Scott J.G."/>
            <person name="Beeman R.W."/>
            <person name="Muthukrishnan S."/>
            <person name="Kramer K.J."/>
            <person name="Arakane Y."/>
            <person name="Beeman R.W."/>
            <person name="Zhu Q."/>
            <person name="Hogenkamp D."/>
            <person name="Dixit R."/>
            <person name="Oppert B."/>
            <person name="Jiang H."/>
            <person name="Zou Z."/>
            <person name="Marshall J."/>
            <person name="Elpidina E."/>
            <person name="Vinokurov K."/>
            <person name="Oppert C."/>
            <person name="Zou Z."/>
            <person name="Evans J."/>
            <person name="Lu Z."/>
            <person name="Zhao P."/>
            <person name="Sumathipala N."/>
            <person name="Altincicek B."/>
            <person name="Vilcinskas A."/>
            <person name="Williams M."/>
            <person name="Hultmark D."/>
            <person name="Hetru C."/>
            <person name="Jiang H."/>
            <person name="Grimmelikhuijzen C.J."/>
            <person name="Hauser F."/>
            <person name="Cazzamali G."/>
            <person name="Williamson M."/>
            <person name="Park Y."/>
            <person name="Li B."/>
            <person name="Tanaka Y."/>
            <person name="Predel R."/>
            <person name="Neupert S."/>
            <person name="Schachtner J."/>
            <person name="Verleyen P."/>
            <person name="Raible F."/>
            <person name="Bork P."/>
            <person name="Friedrich M."/>
            <person name="Walden K.K."/>
            <person name="Robertson H.M."/>
            <person name="Angeli S."/>
            <person name="Foret S."/>
            <person name="Bucher G."/>
            <person name="Schuetz S."/>
            <person name="Maleszka R."/>
            <person name="Wimmer E.A."/>
            <person name="Beeman R.W."/>
            <person name="Lorenzen M."/>
            <person name="Tomoyasu Y."/>
            <person name="Miller S.C."/>
            <person name="Grossmann D."/>
            <person name="Bucher G."/>
        </authorList>
    </citation>
    <scope>NUCLEOTIDE SEQUENCE [LARGE SCALE GENOMIC DNA]</scope>
    <source>
        <strain evidence="6 7">Georgia GA2</strain>
    </source>
</reference>
<dbReference type="GO" id="GO:0015918">
    <property type="term" value="P:sterol transport"/>
    <property type="evidence" value="ECO:0000318"/>
    <property type="project" value="GO_Central"/>
</dbReference>
<dbReference type="Gene3D" id="2.60.40.770">
    <property type="match status" value="1"/>
</dbReference>
<keyword evidence="4" id="KW-0732">Signal</keyword>
<accession>D6WPC4</accession>
<feature type="chain" id="PRO_5003089657" evidence="4">
    <location>
        <begin position="19"/>
        <end position="160"/>
    </location>
</feature>
<dbReference type="InterPro" id="IPR003172">
    <property type="entry name" value="ML_dom"/>
</dbReference>
<organism evidence="6 7">
    <name type="scientific">Tribolium castaneum</name>
    <name type="common">Red flour beetle</name>
    <dbReference type="NCBI Taxonomy" id="7070"/>
    <lineage>
        <taxon>Eukaryota</taxon>
        <taxon>Metazoa</taxon>
        <taxon>Ecdysozoa</taxon>
        <taxon>Arthropoda</taxon>
        <taxon>Hexapoda</taxon>
        <taxon>Insecta</taxon>
        <taxon>Pterygota</taxon>
        <taxon>Neoptera</taxon>
        <taxon>Endopterygota</taxon>
        <taxon>Coleoptera</taxon>
        <taxon>Polyphaga</taxon>
        <taxon>Cucujiformia</taxon>
        <taxon>Tenebrionidae</taxon>
        <taxon>Tenebrionidae incertae sedis</taxon>
        <taxon>Tribolium</taxon>
    </lineage>
</organism>
<dbReference type="SMART" id="SM00737">
    <property type="entry name" value="ML"/>
    <property type="match status" value="1"/>
</dbReference>
<reference evidence="6 7" key="2">
    <citation type="journal article" date="2010" name="Nucleic Acids Res.">
        <title>BeetleBase in 2010: revisions to provide comprehensive genomic information for Tribolium castaneum.</title>
        <authorList>
            <person name="Kim H.S."/>
            <person name="Murphy T."/>
            <person name="Xia J."/>
            <person name="Caragea D."/>
            <person name="Park Y."/>
            <person name="Beeman R.W."/>
            <person name="Lorenzen M.D."/>
            <person name="Butcher S."/>
            <person name="Manak J.R."/>
            <person name="Brown S.J."/>
        </authorList>
    </citation>
    <scope>NUCLEOTIDE SEQUENCE [LARGE SCALE GENOMIC DNA]</scope>
    <source>
        <strain evidence="6 7">Georgia GA2</strain>
    </source>
</reference>
<dbReference type="GO" id="GO:0005576">
    <property type="term" value="C:extracellular region"/>
    <property type="evidence" value="ECO:0007669"/>
    <property type="project" value="UniProtKB-SubCell"/>
</dbReference>
<dbReference type="HOGENOM" id="CLU_109192_1_1_1"/>
<evidence type="ECO:0000259" key="5">
    <source>
        <dbReference type="SMART" id="SM00737"/>
    </source>
</evidence>
<feature type="signal peptide" evidence="4">
    <location>
        <begin position="1"/>
        <end position="18"/>
    </location>
</feature>
<keyword evidence="3" id="KW-0964">Secreted</keyword>
<dbReference type="EMBL" id="KQ971354">
    <property type="protein sequence ID" value="EFA07578.1"/>
    <property type="molecule type" value="Genomic_DNA"/>
</dbReference>
<dbReference type="SUPFAM" id="SSF81296">
    <property type="entry name" value="E set domains"/>
    <property type="match status" value="1"/>
</dbReference>
<evidence type="ECO:0000256" key="4">
    <source>
        <dbReference type="SAM" id="SignalP"/>
    </source>
</evidence>
<dbReference type="OrthoDB" id="6332846at2759"/>
<dbReference type="PROSITE" id="PS51257">
    <property type="entry name" value="PROKAR_LIPOPROTEIN"/>
    <property type="match status" value="1"/>
</dbReference>
<proteinExistence type="inferred from homology"/>
<comment type="subcellular location">
    <subcellularLocation>
        <location evidence="1">Secreted</location>
    </subcellularLocation>
</comment>
<evidence type="ECO:0000256" key="1">
    <source>
        <dbReference type="ARBA" id="ARBA00004613"/>
    </source>
</evidence>
<feature type="domain" description="MD-2-related lipid-recognition" evidence="5">
    <location>
        <begin position="21"/>
        <end position="156"/>
    </location>
</feature>
<dbReference type="Proteomes" id="UP000007266">
    <property type="component" value="Linkage group 7"/>
</dbReference>
<evidence type="ECO:0000256" key="3">
    <source>
        <dbReference type="ARBA" id="ARBA00022525"/>
    </source>
</evidence>
<dbReference type="GO" id="GO:0032934">
    <property type="term" value="F:sterol binding"/>
    <property type="evidence" value="ECO:0000318"/>
    <property type="project" value="GO_Central"/>
</dbReference>
<dbReference type="PhylomeDB" id="D6WPC4"/>
<sequence>MKVFVALFLFSAISCSSAINVTQCHDIEKPIEGLEERVKIGNCKKPPCRLRKNSVVKIELNVKPARDIEKVVNSIHAYIAGVPFPFPGVDGTDACKNIYSADGQNQVGCPLKKGEDYLYRNNIEVLQIYPRVKAVIHWGLTPTDGKDDVICFEVPARITN</sequence>
<dbReference type="InParanoid" id="D6WPC4"/>
<dbReference type="AlphaFoldDB" id="D6WPC4"/>
<dbReference type="InterPro" id="IPR014756">
    <property type="entry name" value="Ig_E-set"/>
</dbReference>
<comment type="similarity">
    <text evidence="2">Belongs to the NPC2 family.</text>
</comment>
<dbReference type="STRING" id="7070.D6WPC4"/>
<dbReference type="FunFam" id="2.60.40.770:FF:000001">
    <property type="entry name" value="NPC intracellular cholesterol transporter 2"/>
    <property type="match status" value="1"/>
</dbReference>
<dbReference type="OMA" id="VIHYALM"/>
<dbReference type="PANTHER" id="PTHR11306">
    <property type="entry name" value="NIEMANN PICK TYPE C2 PROTEIN NPC2-RELATED"/>
    <property type="match status" value="1"/>
</dbReference>
<keyword evidence="7" id="KW-1185">Reference proteome</keyword>
<gene>
    <name evidence="6" type="primary">AUGUSTUS-3.0.2_16351</name>
    <name evidence="6" type="ORF">TcasGA2_TC016351</name>
</gene>